<protein>
    <submittedName>
        <fullName evidence="4">Putative aryl-alcohol dehydrogenase</fullName>
    </submittedName>
</protein>
<keyword evidence="2" id="KW-0285">Flavoprotein</keyword>
<dbReference type="PANTHER" id="PTHR11552">
    <property type="entry name" value="GLUCOSE-METHANOL-CHOLINE GMC OXIDOREDUCTASE"/>
    <property type="match status" value="1"/>
</dbReference>
<name>A0A017SQT8_ASPRC</name>
<organism evidence="4 5">
    <name type="scientific">Aspergillus ruber (strain CBS 135680)</name>
    <dbReference type="NCBI Taxonomy" id="1388766"/>
    <lineage>
        <taxon>Eukaryota</taxon>
        <taxon>Fungi</taxon>
        <taxon>Dikarya</taxon>
        <taxon>Ascomycota</taxon>
        <taxon>Pezizomycotina</taxon>
        <taxon>Eurotiomycetes</taxon>
        <taxon>Eurotiomycetidae</taxon>
        <taxon>Eurotiales</taxon>
        <taxon>Aspergillaceae</taxon>
        <taxon>Aspergillus</taxon>
        <taxon>Aspergillus subgen. Aspergillus</taxon>
    </lineage>
</organism>
<feature type="binding site" evidence="2">
    <location>
        <position position="90"/>
    </location>
    <ligand>
        <name>FAD</name>
        <dbReference type="ChEBI" id="CHEBI:57692"/>
    </ligand>
</feature>
<dbReference type="EMBL" id="KK088413">
    <property type="protein sequence ID" value="EYE98615.1"/>
    <property type="molecule type" value="Genomic_DNA"/>
</dbReference>
<dbReference type="Proteomes" id="UP000019804">
    <property type="component" value="Unassembled WGS sequence"/>
</dbReference>
<dbReference type="GO" id="GO:0050660">
    <property type="term" value="F:flavin adenine dinucleotide binding"/>
    <property type="evidence" value="ECO:0007669"/>
    <property type="project" value="InterPro"/>
</dbReference>
<dbReference type="InterPro" id="IPR036188">
    <property type="entry name" value="FAD/NAD-bd_sf"/>
</dbReference>
<sequence>MTQSNTHQQYDYIVIGAGIGGLVVTSRLSEDPNTTVLLIEAGPDRSGDPRIETPGLLTTLFGDKEVDWDFMSEPQAHVNGRQIPQPRGRVVGGSSALNFSMVLYPSQRDFNSWKALGNADWGAEDMAPYLRKFHTYTTPDEEVSRFLALDGYMDPSEQGSTGPLPVSFPAAYEPFNQAWDETFAKLGWNDANDPIQGDKLGAFMPPLSVCAENATRGAATAYDIDRPNVTLLTETSVERILFAAGDGAGDGQRTATGVQVCHAQGTKTISARKEVILCAGSLNSPQLLELSGVGNADLLRKHNIPAVVDLPGVGENLQDHCISVISYKVADGQVSGDVMRDPQVVQSLLELYQKTRTGPLAGMPVSAAYIPLVDGKEKASKEEAHRIVTEALQGNDVGACSQEQKDLLAQTLLDDRQAAAEYLFLPLQLHMNAGGTSMAELFDKKAEGNYISILAVLCHPFSRGSVHIRSSHVEDKPAYDPAYLSHPLDLEILARHTQYIEQIANTEPFRSLLKPEQRIPSVEETTLASLEGAKQAVQDRLFTCFHPAGSCAMMPVDQGGVVDDRLRVHGTRNLRVVDASVFPLEPQGNIQATLYAVAEKGADLILAHA</sequence>
<keyword evidence="5" id="KW-1185">Reference proteome</keyword>
<dbReference type="SUPFAM" id="SSF51905">
    <property type="entry name" value="FAD/NAD(P)-binding domain"/>
    <property type="match status" value="1"/>
</dbReference>
<dbReference type="PROSITE" id="PS00624">
    <property type="entry name" value="GMC_OXRED_2"/>
    <property type="match status" value="1"/>
</dbReference>
<evidence type="ECO:0000313" key="5">
    <source>
        <dbReference type="Proteomes" id="UP000019804"/>
    </source>
</evidence>
<dbReference type="STRING" id="1388766.A0A017SQT8"/>
<keyword evidence="2" id="KW-0274">FAD</keyword>
<feature type="binding site" evidence="2">
    <location>
        <position position="237"/>
    </location>
    <ligand>
        <name>FAD</name>
        <dbReference type="ChEBI" id="CHEBI:57692"/>
    </ligand>
</feature>
<dbReference type="HOGENOM" id="CLU_002865_6_2_1"/>
<dbReference type="RefSeq" id="XP_040642303.1">
    <property type="nucleotide sequence ID" value="XM_040779962.1"/>
</dbReference>
<evidence type="ECO:0000256" key="1">
    <source>
        <dbReference type="ARBA" id="ARBA00010790"/>
    </source>
</evidence>
<proteinExistence type="inferred from homology"/>
<gene>
    <name evidence="4" type="ORF">EURHEDRAFT_399882</name>
</gene>
<dbReference type="PANTHER" id="PTHR11552:SF210">
    <property type="entry name" value="GLUCOSE-METHANOL-CHOLINE OXIDOREDUCTASE N-TERMINAL DOMAIN-CONTAINING PROTEIN-RELATED"/>
    <property type="match status" value="1"/>
</dbReference>
<dbReference type="InterPro" id="IPR000172">
    <property type="entry name" value="GMC_OxRdtase_N"/>
</dbReference>
<dbReference type="Gene3D" id="3.50.50.60">
    <property type="entry name" value="FAD/NAD(P)-binding domain"/>
    <property type="match status" value="1"/>
</dbReference>
<reference evidence="5" key="1">
    <citation type="journal article" date="2014" name="Nat. Commun.">
        <title>Genomic adaptations of the halophilic Dead Sea filamentous fungus Eurotium rubrum.</title>
        <authorList>
            <person name="Kis-Papo T."/>
            <person name="Weig A.R."/>
            <person name="Riley R."/>
            <person name="Persoh D."/>
            <person name="Salamov A."/>
            <person name="Sun H."/>
            <person name="Lipzen A."/>
            <person name="Wasser S.P."/>
            <person name="Rambold G."/>
            <person name="Grigoriev I.V."/>
            <person name="Nevo E."/>
        </authorList>
    </citation>
    <scope>NUCLEOTIDE SEQUENCE [LARGE SCALE GENOMIC DNA]</scope>
    <source>
        <strain evidence="5">CBS 135680</strain>
    </source>
</reference>
<dbReference type="GO" id="GO:0016614">
    <property type="term" value="F:oxidoreductase activity, acting on CH-OH group of donors"/>
    <property type="evidence" value="ECO:0007669"/>
    <property type="project" value="InterPro"/>
</dbReference>
<comment type="similarity">
    <text evidence="1">Belongs to the GMC oxidoreductase family.</text>
</comment>
<dbReference type="GeneID" id="63695086"/>
<evidence type="ECO:0000256" key="2">
    <source>
        <dbReference type="PIRSR" id="PIRSR000137-2"/>
    </source>
</evidence>
<dbReference type="InterPro" id="IPR007867">
    <property type="entry name" value="GMC_OxRtase_C"/>
</dbReference>
<dbReference type="InterPro" id="IPR012132">
    <property type="entry name" value="GMC_OxRdtase"/>
</dbReference>
<dbReference type="AlphaFoldDB" id="A0A017SQT8"/>
<evidence type="ECO:0000259" key="3">
    <source>
        <dbReference type="PROSITE" id="PS00624"/>
    </source>
</evidence>
<accession>A0A017SQT8</accession>
<dbReference type="Gene3D" id="3.30.560.10">
    <property type="entry name" value="Glucose Oxidase, domain 3"/>
    <property type="match status" value="1"/>
</dbReference>
<dbReference type="PIRSF" id="PIRSF000137">
    <property type="entry name" value="Alcohol_oxidase"/>
    <property type="match status" value="1"/>
</dbReference>
<comment type="cofactor">
    <cofactor evidence="2">
        <name>FAD</name>
        <dbReference type="ChEBI" id="CHEBI:57692"/>
    </cofactor>
</comment>
<dbReference type="Pfam" id="PF00732">
    <property type="entry name" value="GMC_oxred_N"/>
    <property type="match status" value="1"/>
</dbReference>
<dbReference type="SUPFAM" id="SSF54373">
    <property type="entry name" value="FAD-linked reductases, C-terminal domain"/>
    <property type="match status" value="1"/>
</dbReference>
<dbReference type="Pfam" id="PF05199">
    <property type="entry name" value="GMC_oxred_C"/>
    <property type="match status" value="1"/>
</dbReference>
<dbReference type="OrthoDB" id="269227at2759"/>
<evidence type="ECO:0000313" key="4">
    <source>
        <dbReference type="EMBL" id="EYE98615.1"/>
    </source>
</evidence>
<feature type="domain" description="Glucose-methanol-choline oxidoreductase N-terminal" evidence="3">
    <location>
        <begin position="280"/>
        <end position="294"/>
    </location>
</feature>